<dbReference type="PROSITE" id="PS50004">
    <property type="entry name" value="C2"/>
    <property type="match status" value="1"/>
</dbReference>
<evidence type="ECO:0000256" key="9">
    <source>
        <dbReference type="ARBA" id="ARBA00023136"/>
    </source>
</evidence>
<dbReference type="CDD" id="cd08204">
    <property type="entry name" value="ArfGap"/>
    <property type="match status" value="1"/>
</dbReference>
<accession>A0ABQ8AQS7</accession>
<keyword evidence="5 13" id="KW-0812">Transmembrane</keyword>
<feature type="non-terminal residue" evidence="16">
    <location>
        <position position="1"/>
    </location>
</feature>
<keyword evidence="7" id="KW-0256">Endoplasmic reticulum</keyword>
<dbReference type="PANTHER" id="PTHR12640:SF0">
    <property type="entry name" value="DOLICHYL-DIPHOSPHOOLIGOSACCHARIDE--PROTEIN GLYCOSYLTRANSFERASE SUBUNIT 2"/>
    <property type="match status" value="1"/>
</dbReference>
<dbReference type="SMART" id="SM00239">
    <property type="entry name" value="C2"/>
    <property type="match status" value="1"/>
</dbReference>
<keyword evidence="8 13" id="KW-1133">Transmembrane helix</keyword>
<feature type="transmembrane region" description="Helical" evidence="13">
    <location>
        <begin position="151"/>
        <end position="172"/>
    </location>
</feature>
<dbReference type="InterPro" id="IPR029485">
    <property type="entry name" value="CAT_C"/>
</dbReference>
<keyword evidence="12" id="KW-0479">Metal-binding</keyword>
<proteinExistence type="inferred from homology"/>
<dbReference type="InterPro" id="IPR035892">
    <property type="entry name" value="C2_domain_sf"/>
</dbReference>
<dbReference type="EMBL" id="JAGKQM010000013">
    <property type="protein sequence ID" value="KAH0894441.1"/>
    <property type="molecule type" value="Genomic_DNA"/>
</dbReference>
<feature type="domain" description="Arf-GAP" evidence="15">
    <location>
        <begin position="1319"/>
        <end position="1433"/>
    </location>
</feature>
<comment type="pathway">
    <text evidence="3">Protein modification; protein glycosylation.</text>
</comment>
<organism evidence="16 17">
    <name type="scientific">Brassica napus</name>
    <name type="common">Rape</name>
    <dbReference type="NCBI Taxonomy" id="3708"/>
    <lineage>
        <taxon>Eukaryota</taxon>
        <taxon>Viridiplantae</taxon>
        <taxon>Streptophyta</taxon>
        <taxon>Embryophyta</taxon>
        <taxon>Tracheophyta</taxon>
        <taxon>Spermatophyta</taxon>
        <taxon>Magnoliopsida</taxon>
        <taxon>eudicotyledons</taxon>
        <taxon>Gunneridae</taxon>
        <taxon>Pentapetalae</taxon>
        <taxon>rosids</taxon>
        <taxon>malvids</taxon>
        <taxon>Brassicales</taxon>
        <taxon>Brassicaceae</taxon>
        <taxon>Brassiceae</taxon>
        <taxon>Brassica</taxon>
    </lineage>
</organism>
<dbReference type="InterPro" id="IPR008814">
    <property type="entry name" value="Swp1"/>
</dbReference>
<name>A0ABQ8AQS7_BRANA</name>
<dbReference type="Pfam" id="PF25147">
    <property type="entry name" value="Ribophorin_II_C"/>
    <property type="match status" value="1"/>
</dbReference>
<comment type="caution">
    <text evidence="16">The sequence shown here is derived from an EMBL/GenBank/DDBJ whole genome shotgun (WGS) entry which is preliminary data.</text>
</comment>
<dbReference type="Gene3D" id="2.60.40.150">
    <property type="entry name" value="C2 domain"/>
    <property type="match status" value="1"/>
</dbReference>
<evidence type="ECO:0000256" key="6">
    <source>
        <dbReference type="ARBA" id="ARBA00022729"/>
    </source>
</evidence>
<evidence type="ECO:0000256" key="12">
    <source>
        <dbReference type="PROSITE-ProRule" id="PRU00288"/>
    </source>
</evidence>
<feature type="transmembrane region" description="Helical" evidence="13">
    <location>
        <begin position="427"/>
        <end position="447"/>
    </location>
</feature>
<dbReference type="InterPro" id="IPR055374">
    <property type="entry name" value="Ribophorin_II_3rd"/>
</dbReference>
<dbReference type="InterPro" id="IPR000008">
    <property type="entry name" value="C2_dom"/>
</dbReference>
<feature type="transmembrane region" description="Helical" evidence="13">
    <location>
        <begin position="518"/>
        <end position="537"/>
    </location>
</feature>
<evidence type="ECO:0000256" key="2">
    <source>
        <dbReference type="ARBA" id="ARBA00004477"/>
    </source>
</evidence>
<dbReference type="PANTHER" id="PTHR12640">
    <property type="entry name" value="RIBOPHORIN II"/>
    <property type="match status" value="1"/>
</dbReference>
<dbReference type="InterPro" id="IPR055373">
    <property type="entry name" value="Ribophorin_II_N"/>
</dbReference>
<feature type="transmembrane region" description="Helical" evidence="13">
    <location>
        <begin position="301"/>
        <end position="327"/>
    </location>
</feature>
<keyword evidence="6" id="KW-0732">Signal</keyword>
<dbReference type="InterPro" id="IPR038508">
    <property type="entry name" value="ArfGAP_dom_sf"/>
</dbReference>
<comment type="similarity">
    <text evidence="4">Belongs to the SWP1 family.</text>
</comment>
<keyword evidence="12" id="KW-0862">Zinc</keyword>
<dbReference type="Pfam" id="PF13906">
    <property type="entry name" value="AA_permease_C"/>
    <property type="match status" value="1"/>
</dbReference>
<dbReference type="Pfam" id="PF23861">
    <property type="entry name" value="Ribophorin_II_2nd"/>
    <property type="match status" value="1"/>
</dbReference>
<evidence type="ECO:0000313" key="16">
    <source>
        <dbReference type="EMBL" id="KAH0894441.1"/>
    </source>
</evidence>
<feature type="transmembrane region" description="Helical" evidence="13">
    <location>
        <begin position="391"/>
        <end position="415"/>
    </location>
</feature>
<feature type="transmembrane region" description="Helical" evidence="13">
    <location>
        <begin position="484"/>
        <end position="506"/>
    </location>
</feature>
<evidence type="ECO:0000256" key="10">
    <source>
        <dbReference type="ARBA" id="ARBA00030078"/>
    </source>
</evidence>
<reference evidence="16 17" key="1">
    <citation type="submission" date="2021-05" db="EMBL/GenBank/DDBJ databases">
        <title>Genome Assembly of Synthetic Allotetraploid Brassica napus Reveals Homoeologous Exchanges between Subgenomes.</title>
        <authorList>
            <person name="Davis J.T."/>
        </authorList>
    </citation>
    <scope>NUCLEOTIDE SEQUENCE [LARGE SCALE GENOMIC DNA]</scope>
    <source>
        <strain evidence="17">cv. Da-Ae</strain>
        <tissue evidence="16">Seedling</tissue>
    </source>
</reference>
<protein>
    <recommendedName>
        <fullName evidence="11">Ribophorin II</fullName>
    </recommendedName>
    <alternativeName>
        <fullName evidence="10">Ribophorin-2</fullName>
    </alternativeName>
</protein>
<feature type="domain" description="C2" evidence="14">
    <location>
        <begin position="1468"/>
        <end position="1585"/>
    </location>
</feature>
<dbReference type="InterPro" id="IPR055375">
    <property type="entry name" value="Ribophorin_II_2nd"/>
</dbReference>
<evidence type="ECO:0000256" key="13">
    <source>
        <dbReference type="SAM" id="Phobius"/>
    </source>
</evidence>
<dbReference type="Gene3D" id="1.20.1740.10">
    <property type="entry name" value="Amino acid/polyamine transporter I"/>
    <property type="match status" value="1"/>
</dbReference>
<evidence type="ECO:0000256" key="8">
    <source>
        <dbReference type="ARBA" id="ARBA00022989"/>
    </source>
</evidence>
<keyword evidence="12" id="KW-0863">Zinc-finger</keyword>
<feature type="transmembrane region" description="Helical" evidence="13">
    <location>
        <begin position="228"/>
        <end position="252"/>
    </location>
</feature>
<dbReference type="Pfam" id="PF00168">
    <property type="entry name" value="C2"/>
    <property type="match status" value="1"/>
</dbReference>
<evidence type="ECO:0000259" key="14">
    <source>
        <dbReference type="PROSITE" id="PS50004"/>
    </source>
</evidence>
<dbReference type="SUPFAM" id="SSF57863">
    <property type="entry name" value="ArfGap/RecO-like zinc finger"/>
    <property type="match status" value="1"/>
</dbReference>
<evidence type="ECO:0000256" key="3">
    <source>
        <dbReference type="ARBA" id="ARBA00004922"/>
    </source>
</evidence>
<feature type="transmembrane region" description="Helical" evidence="13">
    <location>
        <begin position="75"/>
        <end position="96"/>
    </location>
</feature>
<dbReference type="SUPFAM" id="SSF49562">
    <property type="entry name" value="C2 domain (Calcium/lipid-binding domain, CaLB)"/>
    <property type="match status" value="1"/>
</dbReference>
<feature type="transmembrane region" description="Helical" evidence="13">
    <location>
        <begin position="1205"/>
        <end position="1228"/>
    </location>
</feature>
<keyword evidence="17" id="KW-1185">Reference proteome</keyword>
<evidence type="ECO:0000256" key="5">
    <source>
        <dbReference type="ARBA" id="ARBA00022692"/>
    </source>
</evidence>
<dbReference type="InterPro" id="IPR037278">
    <property type="entry name" value="ARFGAP/RecO"/>
</dbReference>
<evidence type="ECO:0000313" key="17">
    <source>
        <dbReference type="Proteomes" id="UP000824890"/>
    </source>
</evidence>
<feature type="transmembrane region" description="Helical" evidence="13">
    <location>
        <begin position="347"/>
        <end position="370"/>
    </location>
</feature>
<dbReference type="InterPro" id="IPR001164">
    <property type="entry name" value="ArfGAP_dom"/>
</dbReference>
<dbReference type="Pfam" id="PF23860">
    <property type="entry name" value="Ribophorin_II_3rd"/>
    <property type="match status" value="1"/>
</dbReference>
<comment type="function">
    <text evidence="1">Subunit of the oligosaccharyl transferase (OST) complex that catalyzes the initial transfer of a defined glycan (Glc(3)Man(9)GlcNAc(2) in eukaryotes) from the lipid carrier dolichol-pyrophosphate to an asparagine residue within an Asn-X-Ser/Thr consensus motif in nascent polypeptide chains, the first step in protein N-glycosylation. N-glycosylation occurs cotranslationally and the complex associates with the Sec61 complex at the channel-forming translocon complex that mediates protein translocation across the endoplasmic reticulum (ER). All subunits are required for a maximal enzyme activity.</text>
</comment>
<feature type="transmembrane region" description="Helical" evidence="13">
    <location>
        <begin position="1170"/>
        <end position="1193"/>
    </location>
</feature>
<comment type="subcellular location">
    <subcellularLocation>
        <location evidence="2">Endoplasmic reticulum membrane</location>
        <topology evidence="2">Multi-pass membrane protein</topology>
    </subcellularLocation>
</comment>
<feature type="transmembrane region" description="Helical" evidence="13">
    <location>
        <begin position="543"/>
        <end position="565"/>
    </location>
</feature>
<sequence length="1641" mass="179447">KMGSENGDDGLRRRGCSCTKYDFLPEESFKSMGNYFKALKETPSRFVDRLLTRSQDSVEIHDMKARSGHEMKKTLTWWDLMWFGVGAVIGSGIFVLTGQEARDSAGPAVVVSFVVSGVSAMLSVFCYTEFAVEIPVAGGSFAYLRVELGDFMAFIAAGNIILQYIVGGAAVARSWTSYFATLLNHKPDDFRIVANSLHEDYNHLDPISVGVCVIICVLAAIGTKGSSVFNYIASIIHMLVILFIVIAGFIRADFKNYSDFAPFGARGVFKSASVLFFAYIGFDAVSTMAEETKNPGRDIPIGLVGSMVLTTVCYCLMAAALCLMQPYGMIDPDAPFSVAFSAVGWDWAKYLVAFGALKGMTTVLLVGAIGQARYMTHIARAHMMPPWLAHVNAKTGTPINATVIMLSATALIAFFTKLGILADLLSVSTLFIFMLVAVALLVRRYYVTGETSSSDRTKFLVFLGLILASSAATAVYWALEKDSWIGYCVTVPIWFLSTAGMKFLVAQARAPKLWGVPLVPWLPSASIAINIFLLGSIDAKSYIRFAIWTGVLLVYYFLFGLHATYDTAKETLKEKMALQNAEEGSMAGGLVRYLVLILAVAICGAASLFHPISNFHRSAALDVFVPVDGSYKSLEEAYEALKTLEILGVDRKSDLKSATCENVVEVLASPSSTLKDAFFALSVNGIMRCKSGEDVPKDIVSKLQAGVKDAKLLLDFYYSVRGLVLVKEQFSGNDISFGDAEAIFLSIKALSQSDGRWRYSSNNPESSSFAAEIDQSLIQTLKTSILKLFDSIQKYDDGTFYFDGSEGPISTTASVIRGLTSFAAAESTRLNLAVDNIVGLAKFFLGVGIPGDAKDFFNQIDALAWLAVLHPRILNKMMAAEMISVRCSTHLVSSIYCHFSAKKEPLKVKVSTVLGSKAPALNVKLAQALCSGSKGSVINNQELKFDADSATYFLDSFPKNFYVGKYTFVFEILLDELAHEKVYITEAQTKVLIAATGAISIENTEISVLDSDVGSVESQKKLDLTKDGAVSLSANHLQKLRLSYQLTTPLGHVFKPHQAFIKLKHESQVEHVFLVKASGKKSELDFLGLVEKLYYLSGKYEIQLTIGDASMENSLLSNIGHIELDLPERPEKAPRPPLQPTDPYSRYGPKAEISHIFRVPEKLPAKQLSLVFLGLIVLPFTGFLIGVGLLSLLTRLGVNIKSFPSLVGAATSALLFHGGIGAVLLLYLDLFTTLKALSLLGVFLLFVGHSTLSHLASASNNIAYIDYDGDSQLERISEYICVRTSYLFLSLSLSSHWTLFDGCYLSRRAMSHSAASSGKRRIRDLLTQSDNRVCADCGAPDPKWASANIGVFICLKCCGVHRSLGTHVSKVLSVTLDEWSDEEVDSMIEIGGNASANSIYEAFIPDGSSKPGPDASHDHRMRFIRSKYEFQEFLKPSLRITSGKTSSTKSSSYRSSSLSSNIIDSFRTTSSSQKPQLEGMVEFIGLLKVTLKKGTNLAIRDMMTSDPYVVLTLGQQTAQSTVMKSNLNPVWNEELMLSVPHDYGSVKLQVFDYDTFSADDIMGEAEIDIQPLITSAMAFGDPEMFGDMQIGKWLKSNDNALIEDSIINIADGKVKQEVQIKLQNVESGELELELEWLPLDQ</sequence>
<evidence type="ECO:0000256" key="7">
    <source>
        <dbReference type="ARBA" id="ARBA00022824"/>
    </source>
</evidence>
<dbReference type="Pfam" id="PF13520">
    <property type="entry name" value="AA_permease_2"/>
    <property type="match status" value="1"/>
</dbReference>
<gene>
    <name evidence="16" type="ORF">HID58_056870</name>
</gene>
<dbReference type="InterPro" id="IPR002293">
    <property type="entry name" value="AA/rel_permease1"/>
</dbReference>
<dbReference type="SMART" id="SM00105">
    <property type="entry name" value="ArfGap"/>
    <property type="match status" value="1"/>
</dbReference>
<feature type="transmembrane region" description="Helical" evidence="13">
    <location>
        <begin position="108"/>
        <end position="130"/>
    </location>
</feature>
<feature type="transmembrane region" description="Helical" evidence="13">
    <location>
        <begin position="586"/>
        <end position="609"/>
    </location>
</feature>
<dbReference type="Proteomes" id="UP000824890">
    <property type="component" value="Unassembled WGS sequence"/>
</dbReference>
<dbReference type="Pfam" id="PF05817">
    <property type="entry name" value="Ribophorin_II"/>
    <property type="match status" value="1"/>
</dbReference>
<dbReference type="InterPro" id="IPR056790">
    <property type="entry name" value="Ribophorin_II_C"/>
</dbReference>
<dbReference type="Gene3D" id="1.10.220.150">
    <property type="entry name" value="Arf GTPase activating protein"/>
    <property type="match status" value="1"/>
</dbReference>
<evidence type="ECO:0000256" key="11">
    <source>
        <dbReference type="ARBA" id="ARBA00032139"/>
    </source>
</evidence>
<keyword evidence="9 13" id="KW-0472">Membrane</keyword>
<evidence type="ECO:0000259" key="15">
    <source>
        <dbReference type="PROSITE" id="PS50115"/>
    </source>
</evidence>
<dbReference type="PRINTS" id="PR00405">
    <property type="entry name" value="REVINTRACTNG"/>
</dbReference>
<dbReference type="CDD" id="cd04038">
    <property type="entry name" value="C2_ArfGAP"/>
    <property type="match status" value="1"/>
</dbReference>
<feature type="transmembrane region" description="Helical" evidence="13">
    <location>
        <begin position="459"/>
        <end position="478"/>
    </location>
</feature>
<dbReference type="PROSITE" id="PS50115">
    <property type="entry name" value="ARFGAP"/>
    <property type="match status" value="1"/>
</dbReference>
<evidence type="ECO:0000256" key="1">
    <source>
        <dbReference type="ARBA" id="ARBA00002791"/>
    </source>
</evidence>
<dbReference type="Pfam" id="PF01412">
    <property type="entry name" value="ArfGap"/>
    <property type="match status" value="1"/>
</dbReference>
<evidence type="ECO:0000256" key="4">
    <source>
        <dbReference type="ARBA" id="ARBA00009038"/>
    </source>
</evidence>